<sequence length="549" mass="60735">MAPFKAFRDGWSPFGFVVAVSFFGAALTPSLMPRDPLVQSILAAVAASLGYEAALLMRSLWRYLELPDCPTALNRWCSTAALLTGGVILLYSLLKAGSWQNATRAAMELPPLETGAPVFIFLVGAFASFALWVCFRLAGMLRRVVAVQLDRVLPRRVGVVLSVGLVGWVVWAVVDGALVRNFFKAADASFLAADKLIEADIAQPKEDRKTGSPASLVKWEEMGRWGRHFVATAPTIEQISEFQHGRVIEPIRVYVGRRAADTPEERAQIALKELIRVGGFERSVLIVMVPVGTGWMDPGAHDTLDFMLAGDVATVSVQYSYLTSMLALLAHPDYGVDQSRALFNAIYDHWTDMPKEDRPDLYVHGLSQGAFNSQATLPLLDMLGDPIQGAMWAGSPFFSRYWSEVRDRRNEDSPAWRPTFGNGSLVRVLDQYGGLDGNFAPWGPIRAVFLNYGSDPIVNFTFDSAIKPPAWMNEPRAPDVTDKLSWFPVVTMLQLALDSMFALDVERFGHYYVAPDYIDAWAALVEPEGWSKARADELKAIFSRRGPAF</sequence>
<dbReference type="InterPro" id="IPR027788">
    <property type="entry name" value="Alpha/beta-hydrolase_N_dom"/>
</dbReference>
<evidence type="ECO:0000259" key="2">
    <source>
        <dbReference type="Pfam" id="PF10081"/>
    </source>
</evidence>
<dbReference type="InterPro" id="IPR027787">
    <property type="entry name" value="Alpha/beta-hydrolase_catalytic"/>
</dbReference>
<dbReference type="Pfam" id="PF10081">
    <property type="entry name" value="Abhydrolase_9"/>
    <property type="match status" value="1"/>
</dbReference>
<dbReference type="Proteomes" id="UP000664096">
    <property type="component" value="Unassembled WGS sequence"/>
</dbReference>
<feature type="domain" description="Alpha/beta-hydrolase catalytic" evidence="2">
    <location>
        <begin position="251"/>
        <end position="537"/>
    </location>
</feature>
<feature type="transmembrane region" description="Helical" evidence="1">
    <location>
        <begin position="37"/>
        <end position="61"/>
    </location>
</feature>
<reference evidence="4" key="1">
    <citation type="submission" date="2020-12" db="EMBL/GenBank/DDBJ databases">
        <title>Oil enriched cultivation method for isolating marine PHA-producing bacteria.</title>
        <authorList>
            <person name="Zheng W."/>
            <person name="Yu S."/>
            <person name="Huang Y."/>
        </authorList>
    </citation>
    <scope>NUCLEOTIDE SEQUENCE</scope>
    <source>
        <strain evidence="4">SY-2-12</strain>
    </source>
</reference>
<evidence type="ECO:0000259" key="3">
    <source>
        <dbReference type="Pfam" id="PF15420"/>
    </source>
</evidence>
<proteinExistence type="predicted"/>
<dbReference type="EMBL" id="JAEKJZ010000001">
    <property type="protein sequence ID" value="MBN9670609.1"/>
    <property type="molecule type" value="Genomic_DNA"/>
</dbReference>
<feature type="transmembrane region" description="Helical" evidence="1">
    <location>
        <begin position="12"/>
        <end position="31"/>
    </location>
</feature>
<feature type="transmembrane region" description="Helical" evidence="1">
    <location>
        <begin position="156"/>
        <end position="174"/>
    </location>
</feature>
<keyword evidence="1" id="KW-0472">Membrane</keyword>
<keyword evidence="1" id="KW-1133">Transmembrane helix</keyword>
<comment type="caution">
    <text evidence="4">The sequence shown here is derived from an EMBL/GenBank/DDBJ whole genome shotgun (WGS) entry which is preliminary data.</text>
</comment>
<evidence type="ECO:0000313" key="5">
    <source>
        <dbReference type="Proteomes" id="UP000664096"/>
    </source>
</evidence>
<feature type="domain" description="Alpha/beta-hydrolase N-terminal" evidence="3">
    <location>
        <begin position="27"/>
        <end position="234"/>
    </location>
</feature>
<feature type="transmembrane region" description="Helical" evidence="1">
    <location>
        <begin position="73"/>
        <end position="94"/>
    </location>
</feature>
<keyword evidence="1" id="KW-0812">Transmembrane</keyword>
<feature type="transmembrane region" description="Helical" evidence="1">
    <location>
        <begin position="114"/>
        <end position="135"/>
    </location>
</feature>
<protein>
    <submittedName>
        <fullName evidence="4">Alpha/beta-hydrolase family protein</fullName>
    </submittedName>
</protein>
<name>A0A939EDB9_9HYPH</name>
<dbReference type="RefSeq" id="WP_207140082.1">
    <property type="nucleotide sequence ID" value="NZ_JAEKJZ010000001.1"/>
</dbReference>
<organism evidence="4 5">
    <name type="scientific">Roseibium aggregatum</name>
    <dbReference type="NCBI Taxonomy" id="187304"/>
    <lineage>
        <taxon>Bacteria</taxon>
        <taxon>Pseudomonadati</taxon>
        <taxon>Pseudomonadota</taxon>
        <taxon>Alphaproteobacteria</taxon>
        <taxon>Hyphomicrobiales</taxon>
        <taxon>Stappiaceae</taxon>
        <taxon>Roseibium</taxon>
    </lineage>
</organism>
<dbReference type="PIRSF" id="PIRSF007542">
    <property type="entry name" value="UCP007542"/>
    <property type="match status" value="1"/>
</dbReference>
<evidence type="ECO:0000256" key="1">
    <source>
        <dbReference type="SAM" id="Phobius"/>
    </source>
</evidence>
<evidence type="ECO:0000313" key="4">
    <source>
        <dbReference type="EMBL" id="MBN9670609.1"/>
    </source>
</evidence>
<accession>A0A939EDB9</accession>
<dbReference type="Pfam" id="PF15420">
    <property type="entry name" value="Abhydrolase_9_N"/>
    <property type="match status" value="1"/>
</dbReference>
<gene>
    <name evidence="4" type="ORF">JF539_09695</name>
</gene>
<dbReference type="AlphaFoldDB" id="A0A939EDB9"/>
<dbReference type="InterPro" id="IPR012037">
    <property type="entry name" value="Alpha/beta-hydrolase_fam"/>
</dbReference>